<dbReference type="Proteomes" id="UP000693672">
    <property type="component" value="Unassembled WGS sequence"/>
</dbReference>
<dbReference type="EMBL" id="CAJVAS010000006">
    <property type="protein sequence ID" value="CAG7616957.1"/>
    <property type="molecule type" value="Genomic_DNA"/>
</dbReference>
<name>A0A916NII5_9BACL</name>
<evidence type="ECO:0000313" key="2">
    <source>
        <dbReference type="Proteomes" id="UP000693672"/>
    </source>
</evidence>
<dbReference type="InterPro" id="IPR049254">
    <property type="entry name" value="Phage_tail_terminator"/>
</dbReference>
<keyword evidence="2" id="KW-1185">Reference proteome</keyword>
<dbReference type="Pfam" id="PF20765">
    <property type="entry name" value="Phage_tail_terminator_8"/>
    <property type="match status" value="1"/>
</dbReference>
<gene>
    <name evidence="1" type="ORF">PAESOLCIP111_01963</name>
</gene>
<accession>A0A916NII5</accession>
<protein>
    <submittedName>
        <fullName evidence="1">Uncharacterized protein</fullName>
    </submittedName>
</protein>
<dbReference type="AlphaFoldDB" id="A0A916NII5"/>
<evidence type="ECO:0000313" key="1">
    <source>
        <dbReference type="EMBL" id="CAG7616957.1"/>
    </source>
</evidence>
<dbReference type="RefSeq" id="WP_218091747.1">
    <property type="nucleotide sequence ID" value="NZ_CAJVAS010000006.1"/>
</dbReference>
<sequence>MESLQQSVVQRLRATFPELPVYVEQPGQGVQGPAFYVSLLEGSQVKLLGRRYKLTDRFDIRYDPDPNSMEKNKECVQIAEQLLEQLAYIEWGGRLYRGQSMRHEIKEGELHFYVAFDVYLILTREPEPTMKKIEQRWHLQ</sequence>
<reference evidence="1" key="1">
    <citation type="submission" date="2021-06" db="EMBL/GenBank/DDBJ databases">
        <authorList>
            <person name="Criscuolo A."/>
        </authorList>
    </citation>
    <scope>NUCLEOTIDE SEQUENCE</scope>
    <source>
        <strain evidence="1">CIP111600</strain>
    </source>
</reference>
<proteinExistence type="predicted"/>
<organism evidence="1 2">
    <name type="scientific">Paenibacillus solanacearum</name>
    <dbReference type="NCBI Taxonomy" id="2048548"/>
    <lineage>
        <taxon>Bacteria</taxon>
        <taxon>Bacillati</taxon>
        <taxon>Bacillota</taxon>
        <taxon>Bacilli</taxon>
        <taxon>Bacillales</taxon>
        <taxon>Paenibacillaceae</taxon>
        <taxon>Paenibacillus</taxon>
    </lineage>
</organism>
<comment type="caution">
    <text evidence="1">The sequence shown here is derived from an EMBL/GenBank/DDBJ whole genome shotgun (WGS) entry which is preliminary data.</text>
</comment>